<keyword evidence="3" id="KW-1185">Reference proteome</keyword>
<gene>
    <name evidence="2" type="ORF">SMTD_LOCUS15109</name>
</gene>
<feature type="region of interest" description="Disordered" evidence="1">
    <location>
        <begin position="76"/>
        <end position="96"/>
    </location>
</feature>
<reference evidence="2 3" key="1">
    <citation type="submission" date="2018-11" db="EMBL/GenBank/DDBJ databases">
        <authorList>
            <consortium name="Pathogen Informatics"/>
        </authorList>
    </citation>
    <scope>NUCLEOTIDE SEQUENCE [LARGE SCALE GENOMIC DNA]</scope>
    <source>
        <strain>Denwood</strain>
        <strain evidence="3">Zambia</strain>
    </source>
</reference>
<evidence type="ECO:0000256" key="1">
    <source>
        <dbReference type="SAM" id="MobiDB-lite"/>
    </source>
</evidence>
<organism evidence="2 3">
    <name type="scientific">Schistosoma mattheei</name>
    <dbReference type="NCBI Taxonomy" id="31246"/>
    <lineage>
        <taxon>Eukaryota</taxon>
        <taxon>Metazoa</taxon>
        <taxon>Spiralia</taxon>
        <taxon>Lophotrochozoa</taxon>
        <taxon>Platyhelminthes</taxon>
        <taxon>Trematoda</taxon>
        <taxon>Digenea</taxon>
        <taxon>Strigeidida</taxon>
        <taxon>Schistosomatoidea</taxon>
        <taxon>Schistosomatidae</taxon>
        <taxon>Schistosoma</taxon>
    </lineage>
</organism>
<sequence>MEFIRRATAQSSAWITADKHIPIEDQMVDWIMKTSTSDGKYGIQWTACMQLDDLDLDDLSLPSYADKRMQVKTISVGLNGHKGKASSSNTTRRTPT</sequence>
<dbReference type="Proteomes" id="UP000269396">
    <property type="component" value="Unassembled WGS sequence"/>
</dbReference>
<evidence type="ECO:0000313" key="2">
    <source>
        <dbReference type="EMBL" id="VDP67727.1"/>
    </source>
</evidence>
<feature type="compositionally biased region" description="Polar residues" evidence="1">
    <location>
        <begin position="85"/>
        <end position="96"/>
    </location>
</feature>
<dbReference type="AlphaFoldDB" id="A0A183PL73"/>
<accession>A0A183PL73</accession>
<name>A0A183PL73_9TREM</name>
<evidence type="ECO:0000313" key="3">
    <source>
        <dbReference type="Proteomes" id="UP000269396"/>
    </source>
</evidence>
<dbReference type="EMBL" id="UZAL01035447">
    <property type="protein sequence ID" value="VDP67727.1"/>
    <property type="molecule type" value="Genomic_DNA"/>
</dbReference>
<protein>
    <submittedName>
        <fullName evidence="2">Uncharacterized protein</fullName>
    </submittedName>
</protein>
<proteinExistence type="predicted"/>